<dbReference type="STRING" id="1230097.A0A423WVY4"/>
<evidence type="ECO:0000256" key="7">
    <source>
        <dbReference type="SAM" id="Phobius"/>
    </source>
</evidence>
<keyword evidence="10" id="KW-1185">Reference proteome</keyword>
<dbReference type="Pfam" id="PF20684">
    <property type="entry name" value="Fung_rhodopsin"/>
    <property type="match status" value="1"/>
</dbReference>
<evidence type="ECO:0000256" key="6">
    <source>
        <dbReference type="SAM" id="MobiDB-lite"/>
    </source>
</evidence>
<feature type="region of interest" description="Disordered" evidence="6">
    <location>
        <begin position="335"/>
        <end position="367"/>
    </location>
</feature>
<dbReference type="InterPro" id="IPR049326">
    <property type="entry name" value="Rhodopsin_dom_fungi"/>
</dbReference>
<reference evidence="9 10" key="1">
    <citation type="submission" date="2015-09" db="EMBL/GenBank/DDBJ databases">
        <title>Host preference determinants of Valsa canker pathogens revealed by comparative genomics.</title>
        <authorList>
            <person name="Yin Z."/>
            <person name="Huang L."/>
        </authorList>
    </citation>
    <scope>NUCLEOTIDE SEQUENCE [LARGE SCALE GENOMIC DNA]</scope>
    <source>
        <strain evidence="9 10">SXYLt</strain>
    </source>
</reference>
<dbReference type="OrthoDB" id="5283415at2759"/>
<protein>
    <recommendedName>
        <fullName evidence="8">Rhodopsin domain-containing protein</fullName>
    </recommendedName>
</protein>
<dbReference type="Proteomes" id="UP000285146">
    <property type="component" value="Unassembled WGS sequence"/>
</dbReference>
<evidence type="ECO:0000256" key="2">
    <source>
        <dbReference type="ARBA" id="ARBA00022692"/>
    </source>
</evidence>
<comment type="subcellular location">
    <subcellularLocation>
        <location evidence="1">Membrane</location>
        <topology evidence="1">Multi-pass membrane protein</topology>
    </subcellularLocation>
</comment>
<feature type="transmembrane region" description="Helical" evidence="7">
    <location>
        <begin position="251"/>
        <end position="275"/>
    </location>
</feature>
<organism evidence="9 10">
    <name type="scientific">Cytospora leucostoma</name>
    <dbReference type="NCBI Taxonomy" id="1230097"/>
    <lineage>
        <taxon>Eukaryota</taxon>
        <taxon>Fungi</taxon>
        <taxon>Dikarya</taxon>
        <taxon>Ascomycota</taxon>
        <taxon>Pezizomycotina</taxon>
        <taxon>Sordariomycetes</taxon>
        <taxon>Sordariomycetidae</taxon>
        <taxon>Diaporthales</taxon>
        <taxon>Cytosporaceae</taxon>
        <taxon>Cytospora</taxon>
    </lineage>
</organism>
<dbReference type="InParanoid" id="A0A423WVY4"/>
<sequence length="428" mass="47447">MVDTGLQPAAVGISIAAPCFAFVFVLLRLYSRYFVTRTFGWDDALIILPMVLSIAQAYTTVMGIYVNHLGYHLKDIPLDKLDLVLAAKYDYATQLLYNPILALVKNGMLVFFYRVGASIDNVRWYIIALIIFNTTLMVVIFLTDMLQCIPISKVFHPEVHGRCIETTNFFIATAAVTILTDILTLIIPTWITWNLAIELRKKIAIIFLLSMGLLVTGISIYRMFYLISAFYGTPSGDTTYSVGGTASSIEVNLAIAAACGPFLKPIIVHFWPNFFDRITAARKSRRYDAGPNNNAQAIYRGPAQTAYSATASAAARQKKRVSSALRGSTMIDNQGQGFELQSAGGKSRKSVRWGNKRQSSTLVDVEDDDSSQRGIVAMINSLNMNQEIQPDGNLEGSVRSLKQAEEGIVRETSVRISYTLKKTEEEPQ</sequence>
<evidence type="ECO:0000256" key="3">
    <source>
        <dbReference type="ARBA" id="ARBA00022989"/>
    </source>
</evidence>
<dbReference type="GO" id="GO:0016020">
    <property type="term" value="C:membrane"/>
    <property type="evidence" value="ECO:0007669"/>
    <property type="project" value="UniProtKB-SubCell"/>
</dbReference>
<evidence type="ECO:0000313" key="9">
    <source>
        <dbReference type="EMBL" id="ROW07639.1"/>
    </source>
</evidence>
<feature type="compositionally biased region" description="Basic residues" evidence="6">
    <location>
        <begin position="346"/>
        <end position="355"/>
    </location>
</feature>
<comment type="similarity">
    <text evidence="5">Belongs to the SAT4 family.</text>
</comment>
<evidence type="ECO:0000256" key="1">
    <source>
        <dbReference type="ARBA" id="ARBA00004141"/>
    </source>
</evidence>
<dbReference type="AlphaFoldDB" id="A0A423WVY4"/>
<feature type="transmembrane region" description="Helical" evidence="7">
    <location>
        <begin position="203"/>
        <end position="231"/>
    </location>
</feature>
<feature type="transmembrane region" description="Helical" evidence="7">
    <location>
        <begin position="169"/>
        <end position="191"/>
    </location>
</feature>
<dbReference type="EMBL" id="LKEB01000037">
    <property type="protein sequence ID" value="ROW07639.1"/>
    <property type="molecule type" value="Genomic_DNA"/>
</dbReference>
<keyword evidence="3 7" id="KW-1133">Transmembrane helix</keyword>
<evidence type="ECO:0000256" key="4">
    <source>
        <dbReference type="ARBA" id="ARBA00023136"/>
    </source>
</evidence>
<comment type="caution">
    <text evidence="9">The sequence shown here is derived from an EMBL/GenBank/DDBJ whole genome shotgun (WGS) entry which is preliminary data.</text>
</comment>
<proteinExistence type="inferred from homology"/>
<accession>A0A423WVY4</accession>
<gene>
    <name evidence="9" type="ORF">VPNG_06815</name>
</gene>
<feature type="transmembrane region" description="Helical" evidence="7">
    <location>
        <begin position="6"/>
        <end position="31"/>
    </location>
</feature>
<feature type="transmembrane region" description="Helical" evidence="7">
    <location>
        <begin position="43"/>
        <end position="66"/>
    </location>
</feature>
<evidence type="ECO:0000259" key="8">
    <source>
        <dbReference type="Pfam" id="PF20684"/>
    </source>
</evidence>
<evidence type="ECO:0000256" key="5">
    <source>
        <dbReference type="ARBA" id="ARBA00038359"/>
    </source>
</evidence>
<keyword evidence="4 7" id="KW-0472">Membrane</keyword>
<name>A0A423WVY4_9PEZI</name>
<feature type="domain" description="Rhodopsin" evidence="8">
    <location>
        <begin position="27"/>
        <end position="268"/>
    </location>
</feature>
<evidence type="ECO:0000313" key="10">
    <source>
        <dbReference type="Proteomes" id="UP000285146"/>
    </source>
</evidence>
<feature type="transmembrane region" description="Helical" evidence="7">
    <location>
        <begin position="95"/>
        <end position="113"/>
    </location>
</feature>
<dbReference type="PANTHER" id="PTHR33048">
    <property type="entry name" value="PTH11-LIKE INTEGRAL MEMBRANE PROTEIN (AFU_ORTHOLOGUE AFUA_5G11245)"/>
    <property type="match status" value="1"/>
</dbReference>
<dbReference type="InterPro" id="IPR052337">
    <property type="entry name" value="SAT4-like"/>
</dbReference>
<dbReference type="PANTHER" id="PTHR33048:SF108">
    <property type="entry name" value="INTEGRAL MEMBRANE PROTEIN"/>
    <property type="match status" value="1"/>
</dbReference>
<feature type="transmembrane region" description="Helical" evidence="7">
    <location>
        <begin position="125"/>
        <end position="149"/>
    </location>
</feature>
<keyword evidence="2 7" id="KW-0812">Transmembrane</keyword>